<dbReference type="AlphaFoldDB" id="A0A364MRJ2"/>
<reference evidence="3" key="1">
    <citation type="submission" date="2018-05" db="EMBL/GenBank/DDBJ databases">
        <title>Draft genome sequence of Stemphylium lycopersici strain CIDEFI 213.</title>
        <authorList>
            <person name="Medina R."/>
            <person name="Franco M.E.E."/>
            <person name="Lucentini C.G."/>
            <person name="Saparrat M.C.N."/>
            <person name="Balatti P.A."/>
        </authorList>
    </citation>
    <scope>NUCLEOTIDE SEQUENCE [LARGE SCALE GENOMIC DNA]</scope>
    <source>
        <strain evidence="3">CIDEFI 213</strain>
    </source>
</reference>
<dbReference type="EMBL" id="QGDH01000392">
    <property type="protein sequence ID" value="RAR00343.1"/>
    <property type="molecule type" value="Genomic_DNA"/>
</dbReference>
<proteinExistence type="predicted"/>
<comment type="caution">
    <text evidence="2">The sequence shown here is derived from an EMBL/GenBank/DDBJ whole genome shotgun (WGS) entry which is preliminary data.</text>
</comment>
<name>A0A364MRJ2_STELY</name>
<feature type="compositionally biased region" description="Basic residues" evidence="1">
    <location>
        <begin position="1"/>
        <end position="11"/>
    </location>
</feature>
<evidence type="ECO:0000313" key="3">
    <source>
        <dbReference type="Proteomes" id="UP000249619"/>
    </source>
</evidence>
<accession>A0A364MRJ2</accession>
<dbReference type="Proteomes" id="UP000249619">
    <property type="component" value="Unassembled WGS sequence"/>
</dbReference>
<organism evidence="2 3">
    <name type="scientific">Stemphylium lycopersici</name>
    <name type="common">Tomato gray leaf spot disease fungus</name>
    <name type="synonym">Thyrospora lycopersici</name>
    <dbReference type="NCBI Taxonomy" id="183478"/>
    <lineage>
        <taxon>Eukaryota</taxon>
        <taxon>Fungi</taxon>
        <taxon>Dikarya</taxon>
        <taxon>Ascomycota</taxon>
        <taxon>Pezizomycotina</taxon>
        <taxon>Dothideomycetes</taxon>
        <taxon>Pleosporomycetidae</taxon>
        <taxon>Pleosporales</taxon>
        <taxon>Pleosporineae</taxon>
        <taxon>Pleosporaceae</taxon>
        <taxon>Stemphylium</taxon>
    </lineage>
</organism>
<evidence type="ECO:0000313" key="2">
    <source>
        <dbReference type="EMBL" id="RAR00343.1"/>
    </source>
</evidence>
<gene>
    <name evidence="2" type="ORF">DDE83_009122</name>
</gene>
<protein>
    <submittedName>
        <fullName evidence="2">Uncharacterized protein</fullName>
    </submittedName>
</protein>
<feature type="region of interest" description="Disordered" evidence="1">
    <location>
        <begin position="1"/>
        <end position="25"/>
    </location>
</feature>
<keyword evidence="3" id="KW-1185">Reference proteome</keyword>
<sequence>MPKVPSSRRVRAQNSTAERRARAARVEQESLEMNFRFYSFLRKSGRRCSVSVKKKS</sequence>
<evidence type="ECO:0000256" key="1">
    <source>
        <dbReference type="SAM" id="MobiDB-lite"/>
    </source>
</evidence>